<accession>A0A211Z3L4</accession>
<feature type="transmembrane region" description="Helical" evidence="4">
    <location>
        <begin position="265"/>
        <end position="284"/>
    </location>
</feature>
<dbReference type="RefSeq" id="WP_088156709.1">
    <property type="nucleotide sequence ID" value="NZ_NHON01000115.1"/>
</dbReference>
<feature type="transmembrane region" description="Helical" evidence="4">
    <location>
        <begin position="98"/>
        <end position="119"/>
    </location>
</feature>
<feature type="transmembrane region" description="Helical" evidence="4">
    <location>
        <begin position="131"/>
        <end position="152"/>
    </location>
</feature>
<dbReference type="InterPro" id="IPR036259">
    <property type="entry name" value="MFS_trans_sf"/>
</dbReference>
<dbReference type="Proteomes" id="UP000196655">
    <property type="component" value="Unassembled WGS sequence"/>
</dbReference>
<feature type="transmembrane region" description="Helical" evidence="4">
    <location>
        <begin position="7"/>
        <end position="32"/>
    </location>
</feature>
<dbReference type="SUPFAM" id="SSF103473">
    <property type="entry name" value="MFS general substrate transporter"/>
    <property type="match status" value="1"/>
</dbReference>
<dbReference type="Pfam" id="PF07690">
    <property type="entry name" value="MFS_1"/>
    <property type="match status" value="1"/>
</dbReference>
<feature type="transmembrane region" description="Helical" evidence="4">
    <location>
        <begin position="158"/>
        <end position="177"/>
    </location>
</feature>
<dbReference type="GO" id="GO:0005886">
    <property type="term" value="C:plasma membrane"/>
    <property type="evidence" value="ECO:0007669"/>
    <property type="project" value="TreeGrafter"/>
</dbReference>
<dbReference type="STRING" id="1122125.GCA_000423185_04340"/>
<comment type="caution">
    <text evidence="6">The sequence shown here is derived from an EMBL/GenBank/DDBJ whole genome shotgun (WGS) entry which is preliminary data.</text>
</comment>
<dbReference type="OrthoDB" id="9810614at2"/>
<sequence length="411" mass="42545">MPAVYLPVAAIILGISVLQIANGILVTILPISLTEAGYSIQAFSAVATAHSLSFLFGCLLSTRIIGAVGHIRAFAAYAAATSVTALSFTIAADPAWWMALRLVTGFCSAGLFTVAESWLNEMTPNAHRGRVFSAYTIVQKVALVGGQFVLLITGGPVVLGLFMIASAFYSMSLIPVAMTRATTPSIAAIRTLPLRQLYRIAPAAVIGCASSGLINSAVASIGPIWGLQVGLGVGLAGAIPAMSQVGNLLAQWPLGRLSDRVDRRLVMLGASVVTILVSLALALARPDSDWLLAVLFGLWGAASISTYGICVAHANDLAPRGTAVALSSSLLLCWGVGACAGPLVASTVMGWVGPRGLFLHGAAIATATAIFTAWRITRRQAVPAEAREPFVNRPATSPIVGEITASRESKA</sequence>
<dbReference type="EMBL" id="NHON01000115">
    <property type="protein sequence ID" value="OWJ59845.1"/>
    <property type="molecule type" value="Genomic_DNA"/>
</dbReference>
<dbReference type="CDD" id="cd17477">
    <property type="entry name" value="MFS_YcaD_like"/>
    <property type="match status" value="1"/>
</dbReference>
<feature type="transmembrane region" description="Helical" evidence="4">
    <location>
        <begin position="357"/>
        <end position="377"/>
    </location>
</feature>
<dbReference type="InterPro" id="IPR047200">
    <property type="entry name" value="MFS_YcaD-like"/>
</dbReference>
<evidence type="ECO:0000313" key="6">
    <source>
        <dbReference type="EMBL" id="OWJ59845.1"/>
    </source>
</evidence>
<keyword evidence="3 4" id="KW-0472">Membrane</keyword>
<name>A0A211Z3L4_9PROT</name>
<feature type="transmembrane region" description="Helical" evidence="4">
    <location>
        <begin position="324"/>
        <end position="345"/>
    </location>
</feature>
<keyword evidence="1 4" id="KW-0812">Transmembrane</keyword>
<keyword evidence="2 4" id="KW-1133">Transmembrane helix</keyword>
<evidence type="ECO:0000256" key="3">
    <source>
        <dbReference type="ARBA" id="ARBA00023136"/>
    </source>
</evidence>
<dbReference type="Gene3D" id="1.20.1250.20">
    <property type="entry name" value="MFS general substrate transporter like domains"/>
    <property type="match status" value="2"/>
</dbReference>
<evidence type="ECO:0000259" key="5">
    <source>
        <dbReference type="PROSITE" id="PS50850"/>
    </source>
</evidence>
<dbReference type="InterPro" id="IPR020846">
    <property type="entry name" value="MFS_dom"/>
</dbReference>
<feature type="domain" description="Major facilitator superfamily (MFS) profile" evidence="5">
    <location>
        <begin position="2"/>
        <end position="380"/>
    </location>
</feature>
<reference evidence="7" key="1">
    <citation type="submission" date="2017-05" db="EMBL/GenBank/DDBJ databases">
        <authorList>
            <person name="Macchi M."/>
            <person name="Festa S."/>
            <person name="Coppotelli B.M."/>
            <person name="Morelli I.S."/>
        </authorList>
    </citation>
    <scope>NUCLEOTIDE SEQUENCE [LARGE SCALE GENOMIC DNA]</scope>
    <source>
        <strain evidence="7">I</strain>
    </source>
</reference>
<dbReference type="PANTHER" id="PTHR23521:SF3">
    <property type="entry name" value="MFS TRANSPORTER"/>
    <property type="match status" value="1"/>
</dbReference>
<evidence type="ECO:0000256" key="4">
    <source>
        <dbReference type="SAM" id="Phobius"/>
    </source>
</evidence>
<evidence type="ECO:0000256" key="1">
    <source>
        <dbReference type="ARBA" id="ARBA00022692"/>
    </source>
</evidence>
<dbReference type="AlphaFoldDB" id="A0A211Z3L4"/>
<evidence type="ECO:0000256" key="2">
    <source>
        <dbReference type="ARBA" id="ARBA00022989"/>
    </source>
</evidence>
<protein>
    <recommendedName>
        <fullName evidence="5">Major facilitator superfamily (MFS) profile domain-containing protein</fullName>
    </recommendedName>
</protein>
<feature type="transmembrane region" description="Helical" evidence="4">
    <location>
        <begin position="197"/>
        <end position="218"/>
    </location>
</feature>
<dbReference type="GO" id="GO:0022857">
    <property type="term" value="F:transmembrane transporter activity"/>
    <property type="evidence" value="ECO:0007669"/>
    <property type="project" value="InterPro"/>
</dbReference>
<feature type="transmembrane region" description="Helical" evidence="4">
    <location>
        <begin position="74"/>
        <end position="92"/>
    </location>
</feature>
<dbReference type="PANTHER" id="PTHR23521">
    <property type="entry name" value="TRANSPORTER MFS SUPERFAMILY"/>
    <property type="match status" value="1"/>
</dbReference>
<proteinExistence type="predicted"/>
<feature type="transmembrane region" description="Helical" evidence="4">
    <location>
        <begin position="290"/>
        <end position="312"/>
    </location>
</feature>
<feature type="transmembrane region" description="Helical" evidence="4">
    <location>
        <begin position="224"/>
        <end position="245"/>
    </location>
</feature>
<evidence type="ECO:0000313" key="7">
    <source>
        <dbReference type="Proteomes" id="UP000196655"/>
    </source>
</evidence>
<gene>
    <name evidence="6" type="ORF">BWR60_32040</name>
</gene>
<keyword evidence="7" id="KW-1185">Reference proteome</keyword>
<dbReference type="PROSITE" id="PS50850">
    <property type="entry name" value="MFS"/>
    <property type="match status" value="1"/>
</dbReference>
<feature type="transmembrane region" description="Helical" evidence="4">
    <location>
        <begin position="38"/>
        <end position="62"/>
    </location>
</feature>
<dbReference type="InterPro" id="IPR011701">
    <property type="entry name" value="MFS"/>
</dbReference>
<organism evidence="6 7">
    <name type="scientific">Inquilinus limosus</name>
    <dbReference type="NCBI Taxonomy" id="171674"/>
    <lineage>
        <taxon>Bacteria</taxon>
        <taxon>Pseudomonadati</taxon>
        <taxon>Pseudomonadota</taxon>
        <taxon>Alphaproteobacteria</taxon>
        <taxon>Rhodospirillales</taxon>
        <taxon>Rhodospirillaceae</taxon>
        <taxon>Inquilinus</taxon>
    </lineage>
</organism>